<organism evidence="3 4">
    <name type="scientific">Rhododendron griersonianum</name>
    <dbReference type="NCBI Taxonomy" id="479676"/>
    <lineage>
        <taxon>Eukaryota</taxon>
        <taxon>Viridiplantae</taxon>
        <taxon>Streptophyta</taxon>
        <taxon>Embryophyta</taxon>
        <taxon>Tracheophyta</taxon>
        <taxon>Spermatophyta</taxon>
        <taxon>Magnoliopsida</taxon>
        <taxon>eudicotyledons</taxon>
        <taxon>Gunneridae</taxon>
        <taxon>Pentapetalae</taxon>
        <taxon>asterids</taxon>
        <taxon>Ericales</taxon>
        <taxon>Ericaceae</taxon>
        <taxon>Ericoideae</taxon>
        <taxon>Rhodoreae</taxon>
        <taxon>Rhododendron</taxon>
    </lineage>
</organism>
<dbReference type="InterPro" id="IPR025315">
    <property type="entry name" value="DUF4220"/>
</dbReference>
<feature type="transmembrane region" description="Helical" evidence="1">
    <location>
        <begin position="189"/>
        <end position="208"/>
    </location>
</feature>
<dbReference type="PANTHER" id="PTHR31325">
    <property type="entry name" value="OS01G0798800 PROTEIN-RELATED"/>
    <property type="match status" value="1"/>
</dbReference>
<sequence>MVSPTSASDVAKKDQAWWRLRDDDVVGEETVAAVVGASPSQKILTYHMADVRSLFDNFELRVFIIISTLLQIFLIVWTYQRKQSSSQPVRRIMWLAVYMGADFAATLSLGAIFHVNINPNASQDSAKQKYLLALWSPFILLHLGSHSKMTAFSLADNEFWLSHILRFSYHEVTALVICILASAERPFGYLSTILFIIGTLKFGERILALKRGSMKELRSSTFNEVDPGLKVQDMIRISSKQLRANRQGQVELRLDPHNSIDIGKDSASQLVACSTKKDVKTLCAAYQSFNKYKGLYVDAIFMYRSSDDKGKPFADMNADDAFKIMEMELSFAHDLFYTKTAMTHTKKGWFVRILSLTSISFAIGLFVHINKHGFQQPDVWITYGLLIAALIFEVLSFLESLTSNQTIVQVGFLEGYNWRLVEAIIRGLRSFIKIIKGIMRPKPNSIGQFNVLRYCYSDSKSSIWFKRLLDFFEVKELWDEYHYTTYVSSDDDSHHQCKGRIFHEVRRRLAEERSQGNYNIFPTLVSDSVKSKLSAGAELQANIDKQVEECILIWHFATHLCFETAAEPRPVPLQDAKFISDYMLYLLTVDPSTVSSVATTELTSYRKACAASLQLYMDYKDELQNGTGAEVYWQLGKIDDITQQEPREGPIFLLLDGYQVAHKLMVLDRQQSENGDNNIWELLFQVWVDVLSYAANHSKGKCHAEQLGTGGQFLTYVWLFMVHLILDSRYQIEGDQNRDGQ</sequence>
<keyword evidence="1" id="KW-0472">Membrane</keyword>
<feature type="transmembrane region" description="Helical" evidence="1">
    <location>
        <begin position="60"/>
        <end position="80"/>
    </location>
</feature>
<feature type="transmembrane region" description="Helical" evidence="1">
    <location>
        <begin position="349"/>
        <end position="368"/>
    </location>
</feature>
<name>A0AAV6IQ66_9ERIC</name>
<protein>
    <recommendedName>
        <fullName evidence="2">DUF4220 domain-containing protein</fullName>
    </recommendedName>
</protein>
<proteinExistence type="predicted"/>
<dbReference type="Pfam" id="PF13968">
    <property type="entry name" value="DUF4220"/>
    <property type="match status" value="1"/>
</dbReference>
<gene>
    <name evidence="3" type="ORF">RHGRI_030190</name>
</gene>
<feature type="domain" description="DUF4220" evidence="2">
    <location>
        <begin position="96"/>
        <end position="454"/>
    </location>
</feature>
<dbReference type="InterPro" id="IPR007658">
    <property type="entry name" value="DUF594"/>
</dbReference>
<feature type="transmembrane region" description="Helical" evidence="1">
    <location>
        <begin position="380"/>
        <end position="398"/>
    </location>
</feature>
<dbReference type="AlphaFoldDB" id="A0AAV6IQ66"/>
<reference evidence="3" key="1">
    <citation type="submission" date="2020-08" db="EMBL/GenBank/DDBJ databases">
        <title>Plant Genome Project.</title>
        <authorList>
            <person name="Zhang R.-G."/>
        </authorList>
    </citation>
    <scope>NUCLEOTIDE SEQUENCE</scope>
    <source>
        <strain evidence="3">WSP0</strain>
        <tissue evidence="3">Leaf</tissue>
    </source>
</reference>
<keyword evidence="4" id="KW-1185">Reference proteome</keyword>
<evidence type="ECO:0000313" key="4">
    <source>
        <dbReference type="Proteomes" id="UP000823749"/>
    </source>
</evidence>
<dbReference type="Proteomes" id="UP000823749">
    <property type="component" value="Chromosome 10"/>
</dbReference>
<dbReference type="EMBL" id="JACTNZ010000010">
    <property type="protein sequence ID" value="KAG5529723.1"/>
    <property type="molecule type" value="Genomic_DNA"/>
</dbReference>
<accession>A0AAV6IQ66</accession>
<keyword evidence="1" id="KW-0812">Transmembrane</keyword>
<feature type="transmembrane region" description="Helical" evidence="1">
    <location>
        <begin position="92"/>
        <end position="113"/>
    </location>
</feature>
<keyword evidence="1" id="KW-1133">Transmembrane helix</keyword>
<evidence type="ECO:0000313" key="3">
    <source>
        <dbReference type="EMBL" id="KAG5529723.1"/>
    </source>
</evidence>
<dbReference type="Pfam" id="PF04578">
    <property type="entry name" value="DUF594"/>
    <property type="match status" value="1"/>
</dbReference>
<comment type="caution">
    <text evidence="3">The sequence shown here is derived from an EMBL/GenBank/DDBJ whole genome shotgun (WGS) entry which is preliminary data.</text>
</comment>
<evidence type="ECO:0000259" key="2">
    <source>
        <dbReference type="Pfam" id="PF13968"/>
    </source>
</evidence>
<evidence type="ECO:0000256" key="1">
    <source>
        <dbReference type="SAM" id="Phobius"/>
    </source>
</evidence>